<evidence type="ECO:0000256" key="9">
    <source>
        <dbReference type="ARBA" id="ARBA00023136"/>
    </source>
</evidence>
<accession>A0A0N4VFJ6</accession>
<comment type="similarity">
    <text evidence="3">Belongs to the PIGG/PIGN/PIGO family. PIGO subfamily.</text>
</comment>
<name>A0A0N4VFJ6_ENTVE</name>
<dbReference type="PANTHER" id="PTHR23071">
    <property type="entry name" value="PHOSPHATIDYLINOSITOL GLYCAN"/>
    <property type="match status" value="1"/>
</dbReference>
<comment type="subcellular location">
    <subcellularLocation>
        <location evidence="1">Endoplasmic reticulum membrane</location>
        <topology evidence="1">Multi-pass membrane protein</topology>
    </subcellularLocation>
</comment>
<organism evidence="12">
    <name type="scientific">Enterobius vermicularis</name>
    <name type="common">Human pinworm</name>
    <dbReference type="NCBI Taxonomy" id="51028"/>
    <lineage>
        <taxon>Eukaryota</taxon>
        <taxon>Metazoa</taxon>
        <taxon>Ecdysozoa</taxon>
        <taxon>Nematoda</taxon>
        <taxon>Chromadorea</taxon>
        <taxon>Rhabditida</taxon>
        <taxon>Spirurina</taxon>
        <taxon>Oxyuridomorpha</taxon>
        <taxon>Oxyuroidea</taxon>
        <taxon>Oxyuridae</taxon>
        <taxon>Enterobius</taxon>
    </lineage>
</organism>
<dbReference type="GO" id="GO:0006506">
    <property type="term" value="P:GPI anchor biosynthetic process"/>
    <property type="evidence" value="ECO:0007669"/>
    <property type="project" value="UniProtKB-UniPathway"/>
</dbReference>
<dbReference type="WBParaSite" id="EVEC_0000952001-mRNA-1">
    <property type="protein sequence ID" value="EVEC_0000952001-mRNA-1"/>
    <property type="gene ID" value="EVEC_0000952001"/>
</dbReference>
<feature type="transmembrane region" description="Helical" evidence="11">
    <location>
        <begin position="622"/>
        <end position="639"/>
    </location>
</feature>
<dbReference type="InterPro" id="IPR017850">
    <property type="entry name" value="Alkaline_phosphatase_core_sf"/>
</dbReference>
<keyword evidence="4" id="KW-0337">GPI-anchor biosynthesis</keyword>
<dbReference type="InterPro" id="IPR002591">
    <property type="entry name" value="Phosphodiest/P_Trfase"/>
</dbReference>
<feature type="transmembrane region" description="Helical" evidence="11">
    <location>
        <begin position="507"/>
        <end position="528"/>
    </location>
</feature>
<protein>
    <submittedName>
        <fullName evidence="12">GPI ethanolamine phosphate transferase 3</fullName>
    </submittedName>
</protein>
<feature type="transmembrane region" description="Helical" evidence="11">
    <location>
        <begin position="474"/>
        <end position="495"/>
    </location>
</feature>
<evidence type="ECO:0000256" key="5">
    <source>
        <dbReference type="ARBA" id="ARBA00022679"/>
    </source>
</evidence>
<dbReference type="GO" id="GO:0051377">
    <property type="term" value="F:mannose-ethanolamine phosphotransferase activity"/>
    <property type="evidence" value="ECO:0007669"/>
    <property type="project" value="InterPro"/>
</dbReference>
<feature type="transmembrane region" description="Helical" evidence="11">
    <location>
        <begin position="767"/>
        <end position="788"/>
    </location>
</feature>
<feature type="transmembrane region" description="Helical" evidence="11">
    <location>
        <begin position="734"/>
        <end position="752"/>
    </location>
</feature>
<feature type="transmembrane region" description="Helical" evidence="11">
    <location>
        <begin position="646"/>
        <end position="668"/>
    </location>
</feature>
<evidence type="ECO:0000256" key="11">
    <source>
        <dbReference type="SAM" id="Phobius"/>
    </source>
</evidence>
<dbReference type="InterPro" id="IPR037675">
    <property type="entry name" value="PIG-O_N"/>
</dbReference>
<keyword evidence="10" id="KW-0325">Glycoprotein</keyword>
<keyword evidence="5" id="KW-0808">Transferase</keyword>
<evidence type="ECO:0000256" key="3">
    <source>
        <dbReference type="ARBA" id="ARBA00008695"/>
    </source>
</evidence>
<dbReference type="SUPFAM" id="SSF53649">
    <property type="entry name" value="Alkaline phosphatase-like"/>
    <property type="match status" value="1"/>
</dbReference>
<dbReference type="CDD" id="cd16023">
    <property type="entry name" value="GPI_EPT_3"/>
    <property type="match status" value="1"/>
</dbReference>
<evidence type="ECO:0000256" key="7">
    <source>
        <dbReference type="ARBA" id="ARBA00022824"/>
    </source>
</evidence>
<dbReference type="GO" id="GO:0005789">
    <property type="term" value="C:endoplasmic reticulum membrane"/>
    <property type="evidence" value="ECO:0007669"/>
    <property type="project" value="UniProtKB-SubCell"/>
</dbReference>
<dbReference type="UniPathway" id="UPA00196"/>
<feature type="transmembrane region" description="Helical" evidence="11">
    <location>
        <begin position="33"/>
        <end position="56"/>
    </location>
</feature>
<evidence type="ECO:0000256" key="6">
    <source>
        <dbReference type="ARBA" id="ARBA00022692"/>
    </source>
</evidence>
<evidence type="ECO:0000256" key="2">
    <source>
        <dbReference type="ARBA" id="ARBA00004687"/>
    </source>
</evidence>
<proteinExistence type="inferred from homology"/>
<dbReference type="AlphaFoldDB" id="A0A0N4VFJ6"/>
<feature type="transmembrane region" description="Helical" evidence="11">
    <location>
        <begin position="688"/>
        <end position="713"/>
    </location>
</feature>
<dbReference type="Pfam" id="PF01663">
    <property type="entry name" value="Phosphodiest"/>
    <property type="match status" value="1"/>
</dbReference>
<dbReference type="Gene3D" id="3.40.720.10">
    <property type="entry name" value="Alkaline Phosphatase, subunit A"/>
    <property type="match status" value="1"/>
</dbReference>
<keyword evidence="8 11" id="KW-1133">Transmembrane helix</keyword>
<reference evidence="12" key="1">
    <citation type="submission" date="2017-02" db="UniProtKB">
        <authorList>
            <consortium name="WormBaseParasite"/>
        </authorList>
    </citation>
    <scope>IDENTIFICATION</scope>
</reference>
<evidence type="ECO:0000256" key="4">
    <source>
        <dbReference type="ARBA" id="ARBA00022502"/>
    </source>
</evidence>
<evidence type="ECO:0000256" key="10">
    <source>
        <dbReference type="ARBA" id="ARBA00023180"/>
    </source>
</evidence>
<keyword evidence="9 11" id="KW-0472">Membrane</keyword>
<sequence length="809" mass="91655">LFNNCFRSSVYSFAFNETSWDVRCLIKCFKVPLLNLLLICLSFFAALVLFQCGFLLKRHEISSRSNCSDVSYTRGACWLPAQYKRAILIVIDALRYDFAAPPHYSQYSGHLPIITELLSSDSGTAALTRFIADPPTTTLQRLKGLTTGSLPTFIDVASNFASSEIQEDNWVDQVYNSGRNITFLGDDTWMSLFPSRFHRSFHLPSFDINDLNGVDNLIIEHVYDELSRSDWDVLIAHFLGVDHCGHKYGPNHPEMIVKLSQMNDVIRKVVEIMDRETLLLVLGDHGMTETGDHGGDAQLELDAALFIYSKKRLLYSSVPEAVSQVDLVPTLSLLLDSPIPFSNIGIVIDSLIPNELRSLALSSNVWQMDRYAHIMADEIPDLYGALREFEAKEESDSRNLQLMRKLQQLFRFSWTRFSHPFMRVGLESMIEAIFGTFDAYFQISRVPPGWVIFRSALFFIQMSAYLSGGQASTSLAILEIILVSSLLFHFISLFNKLLSLSFSIRHTFAVSLIVIHGLSFLSNSFIVFESSSVRFLTQTALISTFVSGMQREPVRKWKRSLGFRSFFGKYLSGGDVGKMFAALISLRLGRFFERCREEQQSSCSATFLAQSSGKLQGDYEKLLRFVIGAGFLIGQSIFFKRTLFNFSPFLSSLVLPTAVSTIAFWLTQLLPEKAAENFTSFSLFASRAVPAMLIICHLFSSHIIIIAALPYSIAKHVESDPFFSPYGLIRRSSLFLLLYGFQVLCICVAAFVHRRHLMVWKIFAPKFVFESVSLLVVCITLVLVNLIFRNMNQLRFIRRGEYKKSSKLK</sequence>
<keyword evidence="6 11" id="KW-0812">Transmembrane</keyword>
<comment type="pathway">
    <text evidence="2">Glycolipid biosynthesis; glycosylphosphatidylinositol-anchor biosynthesis.</text>
</comment>
<dbReference type="InterPro" id="IPR039524">
    <property type="entry name" value="PIGO/GPI13"/>
</dbReference>
<dbReference type="PANTHER" id="PTHR23071:SF1">
    <property type="entry name" value="GPI ETHANOLAMINE PHOSPHATE TRANSFERASE 3"/>
    <property type="match status" value="1"/>
</dbReference>
<keyword evidence="7" id="KW-0256">Endoplasmic reticulum</keyword>
<evidence type="ECO:0000256" key="8">
    <source>
        <dbReference type="ARBA" id="ARBA00022989"/>
    </source>
</evidence>
<evidence type="ECO:0000313" key="12">
    <source>
        <dbReference type="WBParaSite" id="EVEC_0000952001-mRNA-1"/>
    </source>
</evidence>
<evidence type="ECO:0000256" key="1">
    <source>
        <dbReference type="ARBA" id="ARBA00004477"/>
    </source>
</evidence>